<dbReference type="AlphaFoldDB" id="A0A5N5SJJ3"/>
<dbReference type="EMBL" id="SEYY01024801">
    <property type="protein sequence ID" value="KAB7493880.1"/>
    <property type="molecule type" value="Genomic_DNA"/>
</dbReference>
<name>A0A5N5SJJ3_9CRUS</name>
<keyword evidence="1" id="KW-0472">Membrane</keyword>
<evidence type="ECO:0000313" key="2">
    <source>
        <dbReference type="EMBL" id="KAB7493880.1"/>
    </source>
</evidence>
<proteinExistence type="predicted"/>
<comment type="caution">
    <text evidence="2">The sequence shown here is derived from an EMBL/GenBank/DDBJ whole genome shotgun (WGS) entry which is preliminary data.</text>
</comment>
<accession>A0A5N5SJJ3</accession>
<keyword evidence="3" id="KW-1185">Reference proteome</keyword>
<dbReference type="Proteomes" id="UP000326759">
    <property type="component" value="Unassembled WGS sequence"/>
</dbReference>
<reference evidence="2 3" key="1">
    <citation type="journal article" date="2019" name="PLoS Biol.">
        <title>Sex chromosomes control vertical transmission of feminizing Wolbachia symbionts in an isopod.</title>
        <authorList>
            <person name="Becking T."/>
            <person name="Chebbi M.A."/>
            <person name="Giraud I."/>
            <person name="Moumen B."/>
            <person name="Laverre T."/>
            <person name="Caubet Y."/>
            <person name="Peccoud J."/>
            <person name="Gilbert C."/>
            <person name="Cordaux R."/>
        </authorList>
    </citation>
    <scope>NUCLEOTIDE SEQUENCE [LARGE SCALE GENOMIC DNA]</scope>
    <source>
        <strain evidence="2">ANa2</strain>
        <tissue evidence="2">Whole body excluding digestive tract and cuticle</tissue>
    </source>
</reference>
<organism evidence="2 3">
    <name type="scientific">Armadillidium nasatum</name>
    <dbReference type="NCBI Taxonomy" id="96803"/>
    <lineage>
        <taxon>Eukaryota</taxon>
        <taxon>Metazoa</taxon>
        <taxon>Ecdysozoa</taxon>
        <taxon>Arthropoda</taxon>
        <taxon>Crustacea</taxon>
        <taxon>Multicrustacea</taxon>
        <taxon>Malacostraca</taxon>
        <taxon>Eumalacostraca</taxon>
        <taxon>Peracarida</taxon>
        <taxon>Isopoda</taxon>
        <taxon>Oniscidea</taxon>
        <taxon>Crinocheta</taxon>
        <taxon>Armadillidiidae</taxon>
        <taxon>Armadillidium</taxon>
    </lineage>
</organism>
<sequence>MEKVNAGTVCDHAAKQIHWAPDWGIIIVFMIPFGATAMLIADFEKVWTKFPVM</sequence>
<evidence type="ECO:0000313" key="3">
    <source>
        <dbReference type="Proteomes" id="UP000326759"/>
    </source>
</evidence>
<gene>
    <name evidence="2" type="ORF">Anas_04987</name>
</gene>
<feature type="transmembrane region" description="Helical" evidence="1">
    <location>
        <begin position="23"/>
        <end position="43"/>
    </location>
</feature>
<protein>
    <submittedName>
        <fullName evidence="2">Uncharacterized protein</fullName>
    </submittedName>
</protein>
<evidence type="ECO:0000256" key="1">
    <source>
        <dbReference type="SAM" id="Phobius"/>
    </source>
</evidence>
<keyword evidence="1" id="KW-1133">Transmembrane helix</keyword>
<keyword evidence="1" id="KW-0812">Transmembrane</keyword>